<reference evidence="1" key="1">
    <citation type="submission" date="2018-10" db="EMBL/GenBank/DDBJ databases">
        <title>Hidden diversity of soil giant viruses.</title>
        <authorList>
            <person name="Schulz F."/>
            <person name="Alteio L."/>
            <person name="Goudeau D."/>
            <person name="Ryan E.M."/>
            <person name="Malmstrom R.R."/>
            <person name="Blanchard J."/>
            <person name="Woyke T."/>
        </authorList>
    </citation>
    <scope>NUCLEOTIDE SEQUENCE</scope>
    <source>
        <strain evidence="1">HAV1</strain>
    </source>
</reference>
<sequence length="159" mass="17842">MPNSNENDQSLENCSTNNVPYAEIINKCSELCNNDFSPDPPSKEYTFFTQTPFKLSETKEIELPLLGPYLPSSILATVTPGINFITLESLSGPTLSTPPIRPVRWPSATRVPTRFVGPDVIIYETNKPIDGPTYVIDKILSLLYPKLEVLRIEITIHYK</sequence>
<evidence type="ECO:0000313" key="1">
    <source>
        <dbReference type="EMBL" id="AYV81735.1"/>
    </source>
</evidence>
<dbReference type="EMBL" id="MK072299">
    <property type="protein sequence ID" value="AYV81735.1"/>
    <property type="molecule type" value="Genomic_DNA"/>
</dbReference>
<accession>A0A3G5A3D4</accession>
<organism evidence="1">
    <name type="scientific">Harvfovirus sp</name>
    <dbReference type="NCBI Taxonomy" id="2487768"/>
    <lineage>
        <taxon>Viruses</taxon>
        <taxon>Varidnaviria</taxon>
        <taxon>Bamfordvirae</taxon>
        <taxon>Nucleocytoviricota</taxon>
        <taxon>Megaviricetes</taxon>
        <taxon>Imitervirales</taxon>
        <taxon>Mimiviridae</taxon>
        <taxon>Klosneuvirinae</taxon>
    </lineage>
</organism>
<protein>
    <submittedName>
        <fullName evidence="1">Uncharacterized protein</fullName>
    </submittedName>
</protein>
<proteinExistence type="predicted"/>
<name>A0A3G5A3D4_9VIRU</name>
<gene>
    <name evidence="1" type="ORF">Harvfovirus57_4</name>
</gene>